<reference evidence="8" key="1">
    <citation type="submission" date="2025-08" db="UniProtKB">
        <authorList>
            <consortium name="RefSeq"/>
        </authorList>
    </citation>
    <scope>IDENTIFICATION</scope>
</reference>
<dbReference type="RefSeq" id="XP_039121889.1">
    <property type="nucleotide sequence ID" value="XM_039265955.1"/>
</dbReference>
<keyword evidence="7" id="KW-1185">Reference proteome</keyword>
<dbReference type="Pfam" id="PF03106">
    <property type="entry name" value="WRKY"/>
    <property type="match status" value="1"/>
</dbReference>
<gene>
    <name evidence="8" type="primary">LOC120258514</name>
</gene>
<name>A0AB40B598_DIOCR</name>
<keyword evidence="2" id="KW-0805">Transcription regulation</keyword>
<proteinExistence type="predicted"/>
<evidence type="ECO:0000256" key="3">
    <source>
        <dbReference type="ARBA" id="ARBA00023125"/>
    </source>
</evidence>
<dbReference type="PROSITE" id="PS50811">
    <property type="entry name" value="WRKY"/>
    <property type="match status" value="1"/>
</dbReference>
<dbReference type="PANTHER" id="PTHR31221">
    <property type="entry name" value="WRKY TRANSCRIPTION FACTOR PROTEIN 1-RELATED"/>
    <property type="match status" value="1"/>
</dbReference>
<dbReference type="GO" id="GO:0003700">
    <property type="term" value="F:DNA-binding transcription factor activity"/>
    <property type="evidence" value="ECO:0007669"/>
    <property type="project" value="InterPro"/>
</dbReference>
<dbReference type="PANTHER" id="PTHR31221:SF283">
    <property type="entry name" value="WRKY DOMAIN-CONTAINING PROTEIN"/>
    <property type="match status" value="1"/>
</dbReference>
<keyword evidence="4" id="KW-0804">Transcription</keyword>
<dbReference type="GO" id="GO:0043565">
    <property type="term" value="F:sequence-specific DNA binding"/>
    <property type="evidence" value="ECO:0007669"/>
    <property type="project" value="InterPro"/>
</dbReference>
<keyword evidence="3" id="KW-0238">DNA-binding</keyword>
<dbReference type="Gene3D" id="2.20.25.80">
    <property type="entry name" value="WRKY domain"/>
    <property type="match status" value="1"/>
</dbReference>
<dbReference type="AlphaFoldDB" id="A0AB40B598"/>
<dbReference type="SUPFAM" id="SSF118290">
    <property type="entry name" value="WRKY DNA-binding domain"/>
    <property type="match status" value="1"/>
</dbReference>
<dbReference type="GO" id="GO:0005634">
    <property type="term" value="C:nucleus"/>
    <property type="evidence" value="ECO:0007669"/>
    <property type="project" value="UniProtKB-SubCell"/>
</dbReference>
<evidence type="ECO:0000256" key="2">
    <source>
        <dbReference type="ARBA" id="ARBA00023015"/>
    </source>
</evidence>
<dbReference type="InterPro" id="IPR044810">
    <property type="entry name" value="WRKY_plant"/>
</dbReference>
<evidence type="ECO:0000313" key="8">
    <source>
        <dbReference type="RefSeq" id="XP_039121889.1"/>
    </source>
</evidence>
<dbReference type="InterPro" id="IPR003657">
    <property type="entry name" value="WRKY_dom"/>
</dbReference>
<evidence type="ECO:0000313" key="7">
    <source>
        <dbReference type="Proteomes" id="UP001515500"/>
    </source>
</evidence>
<evidence type="ECO:0000259" key="6">
    <source>
        <dbReference type="PROSITE" id="PS50811"/>
    </source>
</evidence>
<dbReference type="Proteomes" id="UP001515500">
    <property type="component" value="Chromosome 4"/>
</dbReference>
<accession>A0AB40B598</accession>
<evidence type="ECO:0000256" key="1">
    <source>
        <dbReference type="ARBA" id="ARBA00004123"/>
    </source>
</evidence>
<keyword evidence="5" id="KW-0539">Nucleus</keyword>
<dbReference type="FunFam" id="2.20.25.80:FF:000003">
    <property type="entry name" value="WRKY transcription factor 57"/>
    <property type="match status" value="1"/>
</dbReference>
<dbReference type="InterPro" id="IPR036576">
    <property type="entry name" value="WRKY_dom_sf"/>
</dbReference>
<organism evidence="7 8">
    <name type="scientific">Dioscorea cayennensis subsp. rotundata</name>
    <name type="common">White Guinea yam</name>
    <name type="synonym">Dioscorea rotundata</name>
    <dbReference type="NCBI Taxonomy" id="55577"/>
    <lineage>
        <taxon>Eukaryota</taxon>
        <taxon>Viridiplantae</taxon>
        <taxon>Streptophyta</taxon>
        <taxon>Embryophyta</taxon>
        <taxon>Tracheophyta</taxon>
        <taxon>Spermatophyta</taxon>
        <taxon>Magnoliopsida</taxon>
        <taxon>Liliopsida</taxon>
        <taxon>Dioscoreales</taxon>
        <taxon>Dioscoreaceae</taxon>
        <taxon>Dioscorea</taxon>
    </lineage>
</organism>
<sequence length="181" mass="20507">MTAMLELSELIMPFYHHSLPSDVHVSPQNPNLASGFPFMNTYNHLASNDASLLENLDILAEGTGESSGLFRNIQTQRMRLEIGAGRRIGFRTKSEVENLDDGYKWRKYGKKAVKNSPNPRNYYRCSSLGCTVKKRVERDRDDPSFVITTYEGVHNHPSPSPVSCASPFEHMPAMDPFAWNR</sequence>
<evidence type="ECO:0000256" key="4">
    <source>
        <dbReference type="ARBA" id="ARBA00023163"/>
    </source>
</evidence>
<evidence type="ECO:0000256" key="5">
    <source>
        <dbReference type="ARBA" id="ARBA00023242"/>
    </source>
</evidence>
<dbReference type="SMART" id="SM00774">
    <property type="entry name" value="WRKY"/>
    <property type="match status" value="1"/>
</dbReference>
<protein>
    <submittedName>
        <fullName evidence="8">Probable WRKY transcription factor 51 isoform X1</fullName>
    </submittedName>
</protein>
<feature type="domain" description="WRKY" evidence="6">
    <location>
        <begin position="94"/>
        <end position="159"/>
    </location>
</feature>
<comment type="subcellular location">
    <subcellularLocation>
        <location evidence="1">Nucleus</location>
    </subcellularLocation>
</comment>
<dbReference type="GeneID" id="120258514"/>